<comment type="caution">
    <text evidence="2">The sequence shown here is derived from an EMBL/GenBank/DDBJ whole genome shotgun (WGS) entry which is preliminary data.</text>
</comment>
<gene>
    <name evidence="2" type="ORF">ENQ20_07735</name>
</gene>
<dbReference type="Pfam" id="PF04203">
    <property type="entry name" value="Sortase"/>
    <property type="match status" value="1"/>
</dbReference>
<organism evidence="2">
    <name type="scientific">Caldilinea aerophila</name>
    <dbReference type="NCBI Taxonomy" id="133453"/>
    <lineage>
        <taxon>Bacteria</taxon>
        <taxon>Bacillati</taxon>
        <taxon>Chloroflexota</taxon>
        <taxon>Caldilineae</taxon>
        <taxon>Caldilineales</taxon>
        <taxon>Caldilineaceae</taxon>
        <taxon>Caldilinea</taxon>
    </lineage>
</organism>
<reference evidence="2" key="1">
    <citation type="journal article" date="2020" name="mSystems">
        <title>Genome- and Community-Level Interaction Insights into Carbon Utilization and Element Cycling Functions of Hydrothermarchaeota in Hydrothermal Sediment.</title>
        <authorList>
            <person name="Zhou Z."/>
            <person name="Liu Y."/>
            <person name="Xu W."/>
            <person name="Pan J."/>
            <person name="Luo Z.H."/>
            <person name="Li M."/>
        </authorList>
    </citation>
    <scope>NUCLEOTIDE SEQUENCE [LARGE SCALE GENOMIC DNA]</scope>
    <source>
        <strain evidence="2">SpSt-289</strain>
    </source>
</reference>
<dbReference type="EMBL" id="DSMG01000083">
    <property type="protein sequence ID" value="HDX31371.1"/>
    <property type="molecule type" value="Genomic_DNA"/>
</dbReference>
<dbReference type="InterPro" id="IPR042001">
    <property type="entry name" value="Sortase_F"/>
</dbReference>
<dbReference type="AlphaFoldDB" id="A0A7C1FTS7"/>
<dbReference type="SUPFAM" id="SSF63817">
    <property type="entry name" value="Sortase"/>
    <property type="match status" value="1"/>
</dbReference>
<dbReference type="CDD" id="cd05829">
    <property type="entry name" value="Sortase_F"/>
    <property type="match status" value="1"/>
</dbReference>
<accession>A0A7C1FTS7</accession>
<dbReference type="GO" id="GO:0016787">
    <property type="term" value="F:hydrolase activity"/>
    <property type="evidence" value="ECO:0007669"/>
    <property type="project" value="UniProtKB-KW"/>
</dbReference>
<proteinExistence type="predicted"/>
<dbReference type="PROSITE" id="PS51257">
    <property type="entry name" value="PROKAR_LIPOPROTEIN"/>
    <property type="match status" value="1"/>
</dbReference>
<dbReference type="InterPro" id="IPR005754">
    <property type="entry name" value="Sortase"/>
</dbReference>
<sequence length="229" mass="23832">MNPMIVRRVLWPLIALFIGGMLTAGCQQLVLLVPEENLAATPPAEENVATSPITASLEIPSLVDLSDVPAVGSPPVQLQIPALAIDVPVVPMTWDVAVVDGERTTRWVTPEDAAGWAVNSAGAGALGNVVIAGHQARGAAVFEAIALGELEVGQQILLTDETGFTASYQVATISEPIPLIGASEEERALAAAYMAPTTDARLTLITGWPSATTTHRIFVVAVLAPDTAE</sequence>
<protein>
    <submittedName>
        <fullName evidence="2">Class F sortase</fullName>
    </submittedName>
</protein>
<keyword evidence="1" id="KW-0378">Hydrolase</keyword>
<evidence type="ECO:0000256" key="1">
    <source>
        <dbReference type="ARBA" id="ARBA00022801"/>
    </source>
</evidence>
<name>A0A7C1FTS7_9CHLR</name>
<dbReference type="InterPro" id="IPR023365">
    <property type="entry name" value="Sortase_dom-sf"/>
</dbReference>
<dbReference type="Gene3D" id="2.40.260.10">
    <property type="entry name" value="Sortase"/>
    <property type="match status" value="1"/>
</dbReference>
<evidence type="ECO:0000313" key="2">
    <source>
        <dbReference type="EMBL" id="HDX31371.1"/>
    </source>
</evidence>